<feature type="transmembrane region" description="Helical" evidence="14">
    <location>
        <begin position="567"/>
        <end position="589"/>
    </location>
</feature>
<evidence type="ECO:0000256" key="13">
    <source>
        <dbReference type="ARBA" id="ARBA00039774"/>
    </source>
</evidence>
<dbReference type="PANTHER" id="PTHR24061">
    <property type="entry name" value="CALCIUM-SENSING RECEPTOR-RELATED"/>
    <property type="match status" value="1"/>
</dbReference>
<keyword evidence="18" id="KW-1185">Reference proteome</keyword>
<evidence type="ECO:0000256" key="11">
    <source>
        <dbReference type="ARBA" id="ARBA00023180"/>
    </source>
</evidence>
<dbReference type="InterPro" id="IPR028082">
    <property type="entry name" value="Peripla_BP_I"/>
</dbReference>
<keyword evidence="5 15" id="KW-0732">Signal</keyword>
<evidence type="ECO:0000256" key="12">
    <source>
        <dbReference type="ARBA" id="ARBA00023224"/>
    </source>
</evidence>
<dbReference type="InterPro" id="IPR038550">
    <property type="entry name" value="GPCR_3_9-Cys_sf"/>
</dbReference>
<dbReference type="AlphaFoldDB" id="A0AAV1GJ79"/>
<keyword evidence="4 14" id="KW-0812">Transmembrane</keyword>
<dbReference type="InterPro" id="IPR000068">
    <property type="entry name" value="GPCR_3_Ca_sens_rcpt-rel"/>
</dbReference>
<dbReference type="Pfam" id="PF01094">
    <property type="entry name" value="ANF_receptor"/>
    <property type="match status" value="1"/>
</dbReference>
<evidence type="ECO:0000256" key="6">
    <source>
        <dbReference type="ARBA" id="ARBA00022989"/>
    </source>
</evidence>
<evidence type="ECO:0000256" key="5">
    <source>
        <dbReference type="ARBA" id="ARBA00022729"/>
    </source>
</evidence>
<organism evidence="17 18">
    <name type="scientific">Xyrichtys novacula</name>
    <name type="common">Pearly razorfish</name>
    <name type="synonym">Hemipteronotus novacula</name>
    <dbReference type="NCBI Taxonomy" id="13765"/>
    <lineage>
        <taxon>Eukaryota</taxon>
        <taxon>Metazoa</taxon>
        <taxon>Chordata</taxon>
        <taxon>Craniata</taxon>
        <taxon>Vertebrata</taxon>
        <taxon>Euteleostomi</taxon>
        <taxon>Actinopterygii</taxon>
        <taxon>Neopterygii</taxon>
        <taxon>Teleostei</taxon>
        <taxon>Neoteleostei</taxon>
        <taxon>Acanthomorphata</taxon>
        <taxon>Eupercaria</taxon>
        <taxon>Labriformes</taxon>
        <taxon>Labridae</taxon>
        <taxon>Xyrichtys</taxon>
    </lineage>
</organism>
<comment type="subunit">
    <text evidence="2">Homodimer; disulfide-linked.</text>
</comment>
<evidence type="ECO:0000259" key="16">
    <source>
        <dbReference type="PROSITE" id="PS50259"/>
    </source>
</evidence>
<dbReference type="Gene3D" id="3.40.50.2300">
    <property type="match status" value="2"/>
</dbReference>
<dbReference type="Pfam" id="PF00003">
    <property type="entry name" value="7tm_3"/>
    <property type="match status" value="1"/>
</dbReference>
<dbReference type="Gene3D" id="2.10.50.30">
    <property type="entry name" value="GPCR, family 3, nine cysteines domain"/>
    <property type="match status" value="1"/>
</dbReference>
<keyword evidence="6 14" id="KW-1133">Transmembrane helix</keyword>
<dbReference type="GO" id="GO:0004930">
    <property type="term" value="F:G protein-coupled receptor activity"/>
    <property type="evidence" value="ECO:0007669"/>
    <property type="project" value="UniProtKB-KW"/>
</dbReference>
<keyword evidence="11" id="KW-0325">Glycoprotein</keyword>
<proteinExistence type="predicted"/>
<name>A0AAV1GJ79_XYRNO</name>
<evidence type="ECO:0000256" key="2">
    <source>
        <dbReference type="ARBA" id="ARBA00011748"/>
    </source>
</evidence>
<dbReference type="Proteomes" id="UP001178508">
    <property type="component" value="Chromosome 15"/>
</dbReference>
<keyword evidence="8 14" id="KW-0472">Membrane</keyword>
<feature type="transmembrane region" description="Helical" evidence="14">
    <location>
        <begin position="755"/>
        <end position="777"/>
    </location>
</feature>
<sequence>MSLHLFFIIAAAFFSHSGESDLLHAYSPGDIVIGGLFPFHIQTDRNTTHGPSTCSVFDLASFLQSQVMIYAIREINQRSPRVLPNITLGYDIYDTCGDVGLAIRATLQLLKGHSDPQSCLVPTNFQSALPDSNTKAVIGERHSEVSIAVARVVALSSVTQISYASTSELLSRKLKFPTFLRTISSDEYQTKAITELVEKFNWKSVAIVGSYDEYGKYGSEKLLDYLRKMKDVCIEFIEILPGYFSHNDHQASMKQDELVRKINESSAEATILFTHESNVEIIMRAVIRHKLNRTWIASDSWSTSTKIATLPNIESVGQVFGFISKRNEVPGFKDYVLSKFSNTTNAILQHYLQQYPLCSRQFGKNQGTRCSLTNIKCLDLKCLASYIDQDQSYNIYLAVQVIAEGLRHLLKCDSNHCERSLNFTALELLLEIKKVNFTVSTTRIDFDSRGEPSLGYDIVFWDMTKASIETIGEYWPRGKIEVSGDLVKQMSSVQVTAFNCSKTCKPGQELKRRGKTCCNNCVPCADRDFSPGNGEKCKHCTRRMYSSPLKDRCVDKKDKYLEWSDPFIIILSCLSVFGIVAVIVFLVLFTLNHSTPIVKAVGGYLCFLELLSLLVCFCLTFTFGGKPSRASCKLGLPLFGIFSSLCFSCILANLLQILVGFNFDARIGLWIKKLNKPAVIVVIISGIQVALCVPWLLFYPPSPAEEILTDSILKQCTKGRQVFFLAMIGYSAFLALICFLFAYKGKQLPDLYKNASLISTSMMLFLIIWLLFIPIYISMFGEHKRAIESSAILIFSYSILGCHLAPKCYIMVFRKELNNERAITEYIRKHYERKDIPVVKS</sequence>
<comment type="subcellular location">
    <subcellularLocation>
        <location evidence="1">Cell membrane</location>
        <topology evidence="1">Multi-pass membrane protein</topology>
    </subcellularLocation>
</comment>
<dbReference type="EMBL" id="OY660878">
    <property type="protein sequence ID" value="CAJ1074092.1"/>
    <property type="molecule type" value="Genomic_DNA"/>
</dbReference>
<feature type="transmembrane region" description="Helical" evidence="14">
    <location>
        <begin position="678"/>
        <end position="698"/>
    </location>
</feature>
<feature type="transmembrane region" description="Helical" evidence="14">
    <location>
        <begin position="636"/>
        <end position="658"/>
    </location>
</feature>
<dbReference type="FunFam" id="3.40.50.2300:FF:000016">
    <property type="entry name" value="Taste 1 receptor member 2"/>
    <property type="match status" value="1"/>
</dbReference>
<feature type="signal peptide" evidence="15">
    <location>
        <begin position="1"/>
        <end position="20"/>
    </location>
</feature>
<keyword evidence="7" id="KW-0297">G-protein coupled receptor</keyword>
<keyword evidence="9" id="KW-1015">Disulfide bond</keyword>
<evidence type="ECO:0000256" key="10">
    <source>
        <dbReference type="ARBA" id="ARBA00023170"/>
    </source>
</evidence>
<evidence type="ECO:0000256" key="9">
    <source>
        <dbReference type="ARBA" id="ARBA00023157"/>
    </source>
</evidence>
<dbReference type="InterPro" id="IPR000337">
    <property type="entry name" value="GPCR_3"/>
</dbReference>
<accession>A0AAV1GJ79</accession>
<dbReference type="SUPFAM" id="SSF53822">
    <property type="entry name" value="Periplasmic binding protein-like I"/>
    <property type="match status" value="1"/>
</dbReference>
<dbReference type="PROSITE" id="PS50259">
    <property type="entry name" value="G_PROTEIN_RECEP_F3_4"/>
    <property type="match status" value="1"/>
</dbReference>
<dbReference type="InterPro" id="IPR017978">
    <property type="entry name" value="GPCR_3_C"/>
</dbReference>
<keyword evidence="10 17" id="KW-0675">Receptor</keyword>
<evidence type="ECO:0000256" key="4">
    <source>
        <dbReference type="ARBA" id="ARBA00022692"/>
    </source>
</evidence>
<feature type="transmembrane region" description="Helical" evidence="14">
    <location>
        <begin position="722"/>
        <end position="743"/>
    </location>
</feature>
<evidence type="ECO:0000256" key="14">
    <source>
        <dbReference type="SAM" id="Phobius"/>
    </source>
</evidence>
<keyword evidence="12" id="KW-0807">Transducer</keyword>
<evidence type="ECO:0000256" key="7">
    <source>
        <dbReference type="ARBA" id="ARBA00023040"/>
    </source>
</evidence>
<reference evidence="17" key="1">
    <citation type="submission" date="2023-08" db="EMBL/GenBank/DDBJ databases">
        <authorList>
            <person name="Alioto T."/>
            <person name="Alioto T."/>
            <person name="Gomez Garrido J."/>
        </authorList>
    </citation>
    <scope>NUCLEOTIDE SEQUENCE</scope>
</reference>
<evidence type="ECO:0000256" key="8">
    <source>
        <dbReference type="ARBA" id="ARBA00023136"/>
    </source>
</evidence>
<evidence type="ECO:0000313" key="17">
    <source>
        <dbReference type="EMBL" id="CAJ1074092.1"/>
    </source>
</evidence>
<evidence type="ECO:0000256" key="3">
    <source>
        <dbReference type="ARBA" id="ARBA00022475"/>
    </source>
</evidence>
<evidence type="ECO:0000256" key="15">
    <source>
        <dbReference type="SAM" id="SignalP"/>
    </source>
</evidence>
<dbReference type="PRINTS" id="PR00248">
    <property type="entry name" value="GPCRMGR"/>
</dbReference>
<feature type="domain" description="G-protein coupled receptors family 3 profile" evidence="16">
    <location>
        <begin position="567"/>
        <end position="827"/>
    </location>
</feature>
<dbReference type="PANTHER" id="PTHR24061:SF5">
    <property type="entry name" value="G-PROTEIN COUPLED RECEPTOR FAMILY C GROUP 6 MEMBER A"/>
    <property type="match status" value="1"/>
</dbReference>
<dbReference type="GO" id="GO:0005886">
    <property type="term" value="C:plasma membrane"/>
    <property type="evidence" value="ECO:0007669"/>
    <property type="project" value="UniProtKB-SubCell"/>
</dbReference>
<gene>
    <name evidence="17" type="ORF">XNOV1_A013618</name>
</gene>
<feature type="chain" id="PRO_5043695973" description="G-protein coupled receptor family C group 6 member A" evidence="15">
    <location>
        <begin position="21"/>
        <end position="841"/>
    </location>
</feature>
<feature type="transmembrane region" description="Helical" evidence="14">
    <location>
        <begin position="789"/>
        <end position="812"/>
    </location>
</feature>
<feature type="transmembrane region" description="Helical" evidence="14">
    <location>
        <begin position="601"/>
        <end position="624"/>
    </location>
</feature>
<protein>
    <recommendedName>
        <fullName evidence="13">G-protein coupled receptor family C group 6 member A</fullName>
    </recommendedName>
</protein>
<evidence type="ECO:0000256" key="1">
    <source>
        <dbReference type="ARBA" id="ARBA00004651"/>
    </source>
</evidence>
<evidence type="ECO:0000313" key="18">
    <source>
        <dbReference type="Proteomes" id="UP001178508"/>
    </source>
</evidence>
<dbReference type="InterPro" id="IPR001828">
    <property type="entry name" value="ANF_lig-bd_rcpt"/>
</dbReference>
<keyword evidence="3" id="KW-1003">Cell membrane</keyword>